<comment type="caution">
    <text evidence="6">The sequence shown here is derived from an EMBL/GenBank/DDBJ whole genome shotgun (WGS) entry which is preliminary data.</text>
</comment>
<evidence type="ECO:0000256" key="3">
    <source>
        <dbReference type="SAM" id="SignalP"/>
    </source>
</evidence>
<feature type="domain" description="Tyrosinase copper-binding" evidence="5">
    <location>
        <begin position="233"/>
        <end position="244"/>
    </location>
</feature>
<dbReference type="PROSITE" id="PS00497">
    <property type="entry name" value="TYROSINASE_1"/>
    <property type="match status" value="1"/>
</dbReference>
<dbReference type="InterPro" id="IPR050316">
    <property type="entry name" value="Tyrosinase/Hemocyanin"/>
</dbReference>
<sequence length="389" mass="41871">MRTQILLLTSALLSHALPVEQKQATCTAPPQRKSWHTLTRPEKLSYLSAEKCLMARPATLNLPGTRTRFDELQMIHVRNTADGPIHGVGVFLPFHRYYVALHESLLRTECNYTGGQPYWDESLDAGKFSSSILLDGSDESFGDTGKGKGGCVVQGPFKDYVNPIGPGQEIKDHCIDRQVNDCLSGNANATLVNECLAHGDFVDMWNCIEGVPHPAGHGGVGGQMLNVFSSPGDPLFYLHHGWLDKLWWDWQSANRSARISAIGGTNQGIDLGNFTFPPFDGNGTFPIFPGNGTGSNSTFPPFPPFPPPSVNGSCSPFGFPGGPPGNFSGGFPGFPGFPGMPEQPFKAKAGDPKNVTTLGHVINVYGMAKDVAAGDVMDIQGGLLCYEYV</sequence>
<reference evidence="6" key="1">
    <citation type="journal article" date="2020" name="Stud. Mycol.">
        <title>101 Dothideomycetes genomes: a test case for predicting lifestyles and emergence of pathogens.</title>
        <authorList>
            <person name="Haridas S."/>
            <person name="Albert R."/>
            <person name="Binder M."/>
            <person name="Bloem J."/>
            <person name="Labutti K."/>
            <person name="Salamov A."/>
            <person name="Andreopoulos B."/>
            <person name="Baker S."/>
            <person name="Barry K."/>
            <person name="Bills G."/>
            <person name="Bluhm B."/>
            <person name="Cannon C."/>
            <person name="Castanera R."/>
            <person name="Culley D."/>
            <person name="Daum C."/>
            <person name="Ezra D."/>
            <person name="Gonzalez J."/>
            <person name="Henrissat B."/>
            <person name="Kuo A."/>
            <person name="Liang C."/>
            <person name="Lipzen A."/>
            <person name="Lutzoni F."/>
            <person name="Magnuson J."/>
            <person name="Mondo S."/>
            <person name="Nolan M."/>
            <person name="Ohm R."/>
            <person name="Pangilinan J."/>
            <person name="Park H.-J."/>
            <person name="Ramirez L."/>
            <person name="Alfaro M."/>
            <person name="Sun H."/>
            <person name="Tritt A."/>
            <person name="Yoshinaga Y."/>
            <person name="Zwiers L.-H."/>
            <person name="Turgeon B."/>
            <person name="Goodwin S."/>
            <person name="Spatafora J."/>
            <person name="Crous P."/>
            <person name="Grigoriev I."/>
        </authorList>
    </citation>
    <scope>NUCLEOTIDE SEQUENCE</scope>
    <source>
        <strain evidence="6">CBS 125425</strain>
    </source>
</reference>
<dbReference type="EMBL" id="ML996199">
    <property type="protein sequence ID" value="KAF2731269.1"/>
    <property type="molecule type" value="Genomic_DNA"/>
</dbReference>
<evidence type="ECO:0000313" key="6">
    <source>
        <dbReference type="EMBL" id="KAF2731269.1"/>
    </source>
</evidence>
<keyword evidence="7" id="KW-1185">Reference proteome</keyword>
<dbReference type="AlphaFoldDB" id="A0A9P4QUE5"/>
<dbReference type="GO" id="GO:0046872">
    <property type="term" value="F:metal ion binding"/>
    <property type="evidence" value="ECO:0007669"/>
    <property type="project" value="UniProtKB-KW"/>
</dbReference>
<keyword evidence="3" id="KW-0732">Signal</keyword>
<dbReference type="OrthoDB" id="6132182at2759"/>
<protein>
    <submittedName>
        <fullName evidence="6">Di-copper centre-containing protein</fullName>
    </submittedName>
</protein>
<feature type="domain" description="Tyrosinase copper-binding" evidence="4">
    <location>
        <begin position="86"/>
        <end position="103"/>
    </location>
</feature>
<name>A0A9P4QUE5_9PLEO</name>
<dbReference type="PANTHER" id="PTHR11474:SF126">
    <property type="entry name" value="TYROSINASE-LIKE PROTEIN TYR-1-RELATED"/>
    <property type="match status" value="1"/>
</dbReference>
<dbReference type="InterPro" id="IPR002227">
    <property type="entry name" value="Tyrosinase_Cu-bd"/>
</dbReference>
<organism evidence="6 7">
    <name type="scientific">Polyplosphaeria fusca</name>
    <dbReference type="NCBI Taxonomy" id="682080"/>
    <lineage>
        <taxon>Eukaryota</taxon>
        <taxon>Fungi</taxon>
        <taxon>Dikarya</taxon>
        <taxon>Ascomycota</taxon>
        <taxon>Pezizomycotina</taxon>
        <taxon>Dothideomycetes</taxon>
        <taxon>Pleosporomycetidae</taxon>
        <taxon>Pleosporales</taxon>
        <taxon>Tetraplosphaeriaceae</taxon>
        <taxon>Polyplosphaeria</taxon>
    </lineage>
</organism>
<feature type="signal peptide" evidence="3">
    <location>
        <begin position="1"/>
        <end position="16"/>
    </location>
</feature>
<keyword evidence="1" id="KW-0479">Metal-binding</keyword>
<dbReference type="Proteomes" id="UP000799444">
    <property type="component" value="Unassembled WGS sequence"/>
</dbReference>
<evidence type="ECO:0000259" key="5">
    <source>
        <dbReference type="PROSITE" id="PS00498"/>
    </source>
</evidence>
<dbReference type="Gene3D" id="1.10.1280.10">
    <property type="entry name" value="Di-copper center containing domain from catechol oxidase"/>
    <property type="match status" value="1"/>
</dbReference>
<evidence type="ECO:0000256" key="2">
    <source>
        <dbReference type="ARBA" id="ARBA00023008"/>
    </source>
</evidence>
<evidence type="ECO:0000259" key="4">
    <source>
        <dbReference type="PROSITE" id="PS00497"/>
    </source>
</evidence>
<dbReference type="PRINTS" id="PR00092">
    <property type="entry name" value="TYROSINASE"/>
</dbReference>
<feature type="chain" id="PRO_5040132890" evidence="3">
    <location>
        <begin position="17"/>
        <end position="389"/>
    </location>
</feature>
<keyword evidence="2" id="KW-0186">Copper</keyword>
<gene>
    <name evidence="6" type="ORF">EJ04DRAFT_579244</name>
</gene>
<evidence type="ECO:0000256" key="1">
    <source>
        <dbReference type="ARBA" id="ARBA00022723"/>
    </source>
</evidence>
<accession>A0A9P4QUE5</accession>
<dbReference type="SUPFAM" id="SSF48056">
    <property type="entry name" value="Di-copper centre-containing domain"/>
    <property type="match status" value="1"/>
</dbReference>
<dbReference type="PROSITE" id="PS00498">
    <property type="entry name" value="TYROSINASE_2"/>
    <property type="match status" value="1"/>
</dbReference>
<dbReference type="PANTHER" id="PTHR11474">
    <property type="entry name" value="TYROSINASE FAMILY MEMBER"/>
    <property type="match status" value="1"/>
</dbReference>
<dbReference type="Pfam" id="PF00264">
    <property type="entry name" value="Tyrosinase"/>
    <property type="match status" value="1"/>
</dbReference>
<dbReference type="InterPro" id="IPR008922">
    <property type="entry name" value="Di-copper_centre_dom_sf"/>
</dbReference>
<evidence type="ECO:0000313" key="7">
    <source>
        <dbReference type="Proteomes" id="UP000799444"/>
    </source>
</evidence>
<proteinExistence type="predicted"/>
<dbReference type="GO" id="GO:0016491">
    <property type="term" value="F:oxidoreductase activity"/>
    <property type="evidence" value="ECO:0007669"/>
    <property type="project" value="InterPro"/>
</dbReference>